<dbReference type="PANTHER" id="PTHR32385">
    <property type="entry name" value="MANNOSYL PHOSPHORYLINOSITOL CERAMIDE SYNTHASE"/>
    <property type="match status" value="1"/>
</dbReference>
<dbReference type="Gene3D" id="3.90.550.20">
    <property type="match status" value="1"/>
</dbReference>
<dbReference type="InterPro" id="IPR029044">
    <property type="entry name" value="Nucleotide-diphossugar_trans"/>
</dbReference>
<dbReference type="GO" id="GO:0000030">
    <property type="term" value="F:mannosyltransferase activity"/>
    <property type="evidence" value="ECO:0007669"/>
    <property type="project" value="TreeGrafter"/>
</dbReference>
<accession>A0AAJ4GCR0</accession>
<evidence type="ECO:0000313" key="3">
    <source>
        <dbReference type="Proteomes" id="UP000503169"/>
    </source>
</evidence>
<dbReference type="SUPFAM" id="SSF53448">
    <property type="entry name" value="Nucleotide-diphospho-sugar transferases"/>
    <property type="match status" value="1"/>
</dbReference>
<dbReference type="PANTHER" id="PTHR32385:SF15">
    <property type="entry name" value="INOSITOL PHOSPHOCERAMIDE MANNOSYLTRANSFERASE 1"/>
    <property type="match status" value="1"/>
</dbReference>
<dbReference type="GO" id="GO:0051999">
    <property type="term" value="P:mannosyl-inositol phosphorylceramide biosynthetic process"/>
    <property type="evidence" value="ECO:0007669"/>
    <property type="project" value="TreeGrafter"/>
</dbReference>
<dbReference type="RefSeq" id="WP_168183382.1">
    <property type="nucleotide sequence ID" value="NZ_CP050919.1"/>
</dbReference>
<dbReference type="AlphaFoldDB" id="A0AAJ4GCR0"/>
<keyword evidence="1" id="KW-0808">Transferase</keyword>
<evidence type="ECO:0000256" key="1">
    <source>
        <dbReference type="ARBA" id="ARBA00022679"/>
    </source>
</evidence>
<name>A0AAJ4GCR0_LIMFE</name>
<dbReference type="InterPro" id="IPR051706">
    <property type="entry name" value="Glycosyltransferase_domain"/>
</dbReference>
<protein>
    <recommendedName>
        <fullName evidence="4">Glycosyl transferase</fullName>
    </recommendedName>
</protein>
<dbReference type="EMBL" id="CP050919">
    <property type="protein sequence ID" value="QIX57727.1"/>
    <property type="molecule type" value="Genomic_DNA"/>
</dbReference>
<gene>
    <name evidence="2" type="ORF">HCY95_00121</name>
</gene>
<dbReference type="GO" id="GO:0016020">
    <property type="term" value="C:membrane"/>
    <property type="evidence" value="ECO:0007669"/>
    <property type="project" value="GOC"/>
</dbReference>
<proteinExistence type="predicted"/>
<evidence type="ECO:0000313" key="2">
    <source>
        <dbReference type="EMBL" id="QIX57727.1"/>
    </source>
</evidence>
<organism evidence="2 3">
    <name type="scientific">Limosilactobacillus fermentum</name>
    <name type="common">Lactobacillus fermentum</name>
    <dbReference type="NCBI Taxonomy" id="1613"/>
    <lineage>
        <taxon>Bacteria</taxon>
        <taxon>Bacillati</taxon>
        <taxon>Bacillota</taxon>
        <taxon>Bacilli</taxon>
        <taxon>Lactobacillales</taxon>
        <taxon>Lactobacillaceae</taxon>
        <taxon>Limosilactobacillus</taxon>
    </lineage>
</organism>
<reference evidence="2 3" key="1">
    <citation type="submission" date="2020-04" db="EMBL/GenBank/DDBJ databases">
        <title>Novel strain L. Fermentum HFD1 producer antibacterial peptides.</title>
        <authorList>
            <person name="Ozhegov G.D."/>
            <person name="Pavlova A.S."/>
            <person name="Zhuravleva D.E."/>
            <person name="Gogoleva N.V."/>
            <person name="Shagimardanova E.I."/>
            <person name="Markelova M.I."/>
            <person name="Yarullina D.R."/>
            <person name="Kayumov A.R."/>
        </authorList>
    </citation>
    <scope>NUCLEOTIDE SEQUENCE [LARGE SCALE GENOMIC DNA]</scope>
    <source>
        <strain evidence="2 3">HFD1</strain>
    </source>
</reference>
<dbReference type="Proteomes" id="UP000503169">
    <property type="component" value="Chromosome"/>
</dbReference>
<sequence>MIPKIIHYAWFGNPMPNDVKERIEEWEKNLPGWEFIFWNENNFDFTNFSFTKKKVENHEWGYAADELRFDVLNKFGGFYLDTDMIIKRDLAPFLNRKLVMGFMYDNSILTSLIGSEPNNEIIQKILDLYADSNYDNLKMNLTNNPIVTYFLLKNFDNFRLNGKTQNIAPKCMVYSRDYFCYPSKNKNANYAEHLFTNSWNHGRAYSGIKGEVKKVIRNVAPITYGNIANKRGVRYTNELVLKYKNMGCFK</sequence>
<dbReference type="InterPro" id="IPR007577">
    <property type="entry name" value="GlycoTrfase_DXD_sugar-bd_CS"/>
</dbReference>
<evidence type="ECO:0008006" key="4">
    <source>
        <dbReference type="Google" id="ProtNLM"/>
    </source>
</evidence>
<dbReference type="Pfam" id="PF04488">
    <property type="entry name" value="Gly_transf_sug"/>
    <property type="match status" value="1"/>
</dbReference>